<evidence type="ECO:0000313" key="1">
    <source>
        <dbReference type="EMBL" id="RRT37190.1"/>
    </source>
</evidence>
<comment type="caution">
    <text evidence="1">The sequence shown here is derived from an EMBL/GenBank/DDBJ whole genome shotgun (WGS) entry which is preliminary data.</text>
</comment>
<reference evidence="1 2" key="1">
    <citation type="journal article" date="2014" name="Agronomy (Basel)">
        <title>A Draft Genome Sequence for Ensete ventricosum, the Drought-Tolerant Tree Against Hunger.</title>
        <authorList>
            <person name="Harrison J."/>
            <person name="Moore K.A."/>
            <person name="Paszkiewicz K."/>
            <person name="Jones T."/>
            <person name="Grant M."/>
            <person name="Ambacheew D."/>
            <person name="Muzemil S."/>
            <person name="Studholme D.J."/>
        </authorList>
    </citation>
    <scope>NUCLEOTIDE SEQUENCE [LARGE SCALE GENOMIC DNA]</scope>
</reference>
<sequence length="75" mass="8906">ILCKVAREVKFRSVFRAPSQKFKILAIPNVLTHGKSYEHSFTIKCDGHKLCVKSSFNRFFVHRLRNSKYWPFPTY</sequence>
<accession>A0A426XCM8</accession>
<dbReference type="AlphaFoldDB" id="A0A426XCM8"/>
<evidence type="ECO:0000313" key="2">
    <source>
        <dbReference type="Proteomes" id="UP000287651"/>
    </source>
</evidence>
<proteinExistence type="predicted"/>
<dbReference type="Proteomes" id="UP000287651">
    <property type="component" value="Unassembled WGS sequence"/>
</dbReference>
<dbReference type="EMBL" id="AMZH03022569">
    <property type="protein sequence ID" value="RRT37190.1"/>
    <property type="molecule type" value="Genomic_DNA"/>
</dbReference>
<organism evidence="1 2">
    <name type="scientific">Ensete ventricosum</name>
    <name type="common">Abyssinian banana</name>
    <name type="synonym">Musa ensete</name>
    <dbReference type="NCBI Taxonomy" id="4639"/>
    <lineage>
        <taxon>Eukaryota</taxon>
        <taxon>Viridiplantae</taxon>
        <taxon>Streptophyta</taxon>
        <taxon>Embryophyta</taxon>
        <taxon>Tracheophyta</taxon>
        <taxon>Spermatophyta</taxon>
        <taxon>Magnoliopsida</taxon>
        <taxon>Liliopsida</taxon>
        <taxon>Zingiberales</taxon>
        <taxon>Musaceae</taxon>
        <taxon>Ensete</taxon>
    </lineage>
</organism>
<feature type="non-terminal residue" evidence="1">
    <location>
        <position position="1"/>
    </location>
</feature>
<gene>
    <name evidence="1" type="ORF">B296_00053031</name>
</gene>
<name>A0A426XCM8_ENSVE</name>
<protein>
    <submittedName>
        <fullName evidence="1">Uncharacterized protein</fullName>
    </submittedName>
</protein>